<name>A0A0D7B0W7_9AGAR</name>
<evidence type="ECO:0000256" key="1">
    <source>
        <dbReference type="SAM" id="Coils"/>
    </source>
</evidence>
<dbReference type="EMBL" id="KN880652">
    <property type="protein sequence ID" value="KIY64132.1"/>
    <property type="molecule type" value="Genomic_DNA"/>
</dbReference>
<accession>A0A0D7B0W7</accession>
<reference evidence="3 4" key="1">
    <citation type="journal article" date="2015" name="Fungal Genet. Biol.">
        <title>Evolution of novel wood decay mechanisms in Agaricales revealed by the genome sequences of Fistulina hepatica and Cylindrobasidium torrendii.</title>
        <authorList>
            <person name="Floudas D."/>
            <person name="Held B.W."/>
            <person name="Riley R."/>
            <person name="Nagy L.G."/>
            <person name="Koehler G."/>
            <person name="Ransdell A.S."/>
            <person name="Younus H."/>
            <person name="Chow J."/>
            <person name="Chiniquy J."/>
            <person name="Lipzen A."/>
            <person name="Tritt A."/>
            <person name="Sun H."/>
            <person name="Haridas S."/>
            <person name="LaButti K."/>
            <person name="Ohm R.A."/>
            <person name="Kues U."/>
            <person name="Blanchette R.A."/>
            <person name="Grigoriev I.V."/>
            <person name="Minto R.E."/>
            <person name="Hibbett D.S."/>
        </authorList>
    </citation>
    <scope>NUCLEOTIDE SEQUENCE [LARGE SCALE GENOMIC DNA]</scope>
    <source>
        <strain evidence="3 4">FP15055 ss-10</strain>
    </source>
</reference>
<protein>
    <submittedName>
        <fullName evidence="3">Uncharacterized protein</fullName>
    </submittedName>
</protein>
<dbReference type="OrthoDB" id="3147752at2759"/>
<dbReference type="Proteomes" id="UP000054007">
    <property type="component" value="Unassembled WGS sequence"/>
</dbReference>
<evidence type="ECO:0000313" key="4">
    <source>
        <dbReference type="Proteomes" id="UP000054007"/>
    </source>
</evidence>
<feature type="compositionally biased region" description="Polar residues" evidence="2">
    <location>
        <begin position="88"/>
        <end position="97"/>
    </location>
</feature>
<feature type="region of interest" description="Disordered" evidence="2">
    <location>
        <begin position="1"/>
        <end position="161"/>
    </location>
</feature>
<organism evidence="3 4">
    <name type="scientific">Cylindrobasidium torrendii FP15055 ss-10</name>
    <dbReference type="NCBI Taxonomy" id="1314674"/>
    <lineage>
        <taxon>Eukaryota</taxon>
        <taxon>Fungi</taxon>
        <taxon>Dikarya</taxon>
        <taxon>Basidiomycota</taxon>
        <taxon>Agaricomycotina</taxon>
        <taxon>Agaricomycetes</taxon>
        <taxon>Agaricomycetidae</taxon>
        <taxon>Agaricales</taxon>
        <taxon>Marasmiineae</taxon>
        <taxon>Physalacriaceae</taxon>
        <taxon>Cylindrobasidium</taxon>
    </lineage>
</organism>
<feature type="coiled-coil region" evidence="1">
    <location>
        <begin position="182"/>
        <end position="237"/>
    </location>
</feature>
<keyword evidence="1" id="KW-0175">Coiled coil</keyword>
<evidence type="ECO:0000256" key="2">
    <source>
        <dbReference type="SAM" id="MobiDB-lite"/>
    </source>
</evidence>
<keyword evidence="4" id="KW-1185">Reference proteome</keyword>
<feature type="compositionally biased region" description="Polar residues" evidence="2">
    <location>
        <begin position="37"/>
        <end position="48"/>
    </location>
</feature>
<proteinExistence type="predicted"/>
<sequence>MSAMGALASVVGYFKDTTSPYYRPERQHRRTRHHSTDQQSIQPEASSDNTERKVRRRTTSRAEPPPPPAQRSSSVLRGRQEVLGSTPVGPTTRSQSVARAPSVRAPNAPKRPSTSESQDPRRPVREHFQNGSTHTQYAAPRAQAHDAAPKKPRGADTVTSQEGLQQWIGDLQAQLDHERKARASLKTVLRDIEQDKERLHADCLSGAERIRALEYQLQREQDHRQRAEDTLAIVRKELQDAEVFLNSSDAVAGEEVIGMVRALNSEILQFAAAMAALGEPMDIRPNIQPEHEEIFGIAFVDILRTGTSMTVDWDFFLQATIQAALMRAISSWLNSLTISRSPSVEEAFRRINKTTPQTVSGRWRALVRSRMKYKVIDESSHELSQRLEGAFLRAAEILGIDVRPGQAEEQQHLRSLQHISKLVIQIDRAIGEQVISQDLSLFMVKSGEPFDDAYMEDADRGHPLHNPHPIVGCPFEFGLAGKKRNPAGNGAGDILLKAKVFLVSSLCDSQI</sequence>
<evidence type="ECO:0000313" key="3">
    <source>
        <dbReference type="EMBL" id="KIY64132.1"/>
    </source>
</evidence>
<feature type="compositionally biased region" description="Basic and acidic residues" evidence="2">
    <location>
        <begin position="118"/>
        <end position="128"/>
    </location>
</feature>
<dbReference type="AlphaFoldDB" id="A0A0D7B0W7"/>
<gene>
    <name evidence="3" type="ORF">CYLTODRAFT_112697</name>
</gene>